<evidence type="ECO:0000313" key="7">
    <source>
        <dbReference type="EMBL" id="KAJ7962624.1"/>
    </source>
</evidence>
<evidence type="ECO:0000259" key="6">
    <source>
        <dbReference type="Pfam" id="PF23282"/>
    </source>
</evidence>
<evidence type="ECO:0000259" key="4">
    <source>
        <dbReference type="Pfam" id="PF00931"/>
    </source>
</evidence>
<dbReference type="GO" id="GO:0007165">
    <property type="term" value="P:signal transduction"/>
    <property type="evidence" value="ECO:0007669"/>
    <property type="project" value="InterPro"/>
</dbReference>
<dbReference type="Pfam" id="PF01582">
    <property type="entry name" value="TIR"/>
    <property type="match status" value="1"/>
</dbReference>
<dbReference type="GO" id="GO:0043531">
    <property type="term" value="F:ADP binding"/>
    <property type="evidence" value="ECO:0007669"/>
    <property type="project" value="InterPro"/>
</dbReference>
<feature type="domain" description="TIR" evidence="5">
    <location>
        <begin position="3"/>
        <end position="59"/>
    </location>
</feature>
<proteinExistence type="predicted"/>
<dbReference type="EMBL" id="JARAOO010000007">
    <property type="protein sequence ID" value="KAJ7962624.1"/>
    <property type="molecule type" value="Genomic_DNA"/>
</dbReference>
<keyword evidence="1" id="KW-0433">Leucine-rich repeat</keyword>
<dbReference type="SUPFAM" id="SSF52540">
    <property type="entry name" value="P-loop containing nucleoside triphosphate hydrolases"/>
    <property type="match status" value="1"/>
</dbReference>
<dbReference type="InterPro" id="IPR044974">
    <property type="entry name" value="Disease_R_plants"/>
</dbReference>
<dbReference type="InterPro" id="IPR035897">
    <property type="entry name" value="Toll_tir_struct_dom_sf"/>
</dbReference>
<dbReference type="KEGG" id="qsa:O6P43_017825"/>
<dbReference type="InterPro" id="IPR027417">
    <property type="entry name" value="P-loop_NTPase"/>
</dbReference>
<accession>A0AAD7PPR9</accession>
<dbReference type="Pfam" id="PF00931">
    <property type="entry name" value="NB-ARC"/>
    <property type="match status" value="1"/>
</dbReference>
<keyword evidence="2" id="KW-0677">Repeat</keyword>
<dbReference type="PANTHER" id="PTHR11017:SF243">
    <property type="entry name" value="ADP-RIBOSYL CYCLASE_CYCLIC ADP-RIBOSE HYDROLASE"/>
    <property type="match status" value="1"/>
</dbReference>
<dbReference type="Gene3D" id="3.40.50.10140">
    <property type="entry name" value="Toll/interleukin-1 receptor homology (TIR) domain"/>
    <property type="match status" value="1"/>
</dbReference>
<comment type="caution">
    <text evidence="7">The sequence shown here is derived from an EMBL/GenBank/DDBJ whole genome shotgun (WGS) entry which is preliminary data.</text>
</comment>
<dbReference type="Pfam" id="PF23282">
    <property type="entry name" value="WHD_ROQ1"/>
    <property type="match status" value="1"/>
</dbReference>
<keyword evidence="8" id="KW-1185">Reference proteome</keyword>
<protein>
    <submittedName>
        <fullName evidence="7">TIR-NBS-LRR resistance protein</fullName>
    </submittedName>
</protein>
<feature type="domain" description="NB-ARC" evidence="4">
    <location>
        <begin position="83"/>
        <end position="238"/>
    </location>
</feature>
<organism evidence="7 8">
    <name type="scientific">Quillaja saponaria</name>
    <name type="common">Soap bark tree</name>
    <dbReference type="NCBI Taxonomy" id="32244"/>
    <lineage>
        <taxon>Eukaryota</taxon>
        <taxon>Viridiplantae</taxon>
        <taxon>Streptophyta</taxon>
        <taxon>Embryophyta</taxon>
        <taxon>Tracheophyta</taxon>
        <taxon>Spermatophyta</taxon>
        <taxon>Magnoliopsida</taxon>
        <taxon>eudicotyledons</taxon>
        <taxon>Gunneridae</taxon>
        <taxon>Pentapetalae</taxon>
        <taxon>rosids</taxon>
        <taxon>fabids</taxon>
        <taxon>Fabales</taxon>
        <taxon>Quillajaceae</taxon>
        <taxon>Quillaja</taxon>
    </lineage>
</organism>
<dbReference type="PRINTS" id="PR00364">
    <property type="entry name" value="DISEASERSIST"/>
</dbReference>
<reference evidence="7" key="1">
    <citation type="journal article" date="2023" name="Science">
        <title>Elucidation of the pathway for biosynthesis of saponin adjuvants from the soapbark tree.</title>
        <authorList>
            <person name="Reed J."/>
            <person name="Orme A."/>
            <person name="El-Demerdash A."/>
            <person name="Owen C."/>
            <person name="Martin L.B.B."/>
            <person name="Misra R.C."/>
            <person name="Kikuchi S."/>
            <person name="Rejzek M."/>
            <person name="Martin A.C."/>
            <person name="Harkess A."/>
            <person name="Leebens-Mack J."/>
            <person name="Louveau T."/>
            <person name="Stephenson M.J."/>
            <person name="Osbourn A."/>
        </authorList>
    </citation>
    <scope>NUCLEOTIDE SEQUENCE</scope>
    <source>
        <strain evidence="7">S10</strain>
    </source>
</reference>
<evidence type="ECO:0000259" key="5">
    <source>
        <dbReference type="Pfam" id="PF01582"/>
    </source>
</evidence>
<feature type="domain" description="Disease resistance protein Roq1-like winged-helix" evidence="6">
    <location>
        <begin position="305"/>
        <end position="374"/>
    </location>
</feature>
<gene>
    <name evidence="7" type="ORF">O6P43_017825</name>
</gene>
<dbReference type="InterPro" id="IPR042197">
    <property type="entry name" value="Apaf_helical"/>
</dbReference>
<dbReference type="InterPro" id="IPR002182">
    <property type="entry name" value="NB-ARC"/>
</dbReference>
<dbReference type="Gene3D" id="1.10.8.430">
    <property type="entry name" value="Helical domain of apoptotic protease-activating factors"/>
    <property type="match status" value="1"/>
</dbReference>
<dbReference type="GO" id="GO:0006952">
    <property type="term" value="P:defense response"/>
    <property type="evidence" value="ECO:0007669"/>
    <property type="project" value="UniProtKB-KW"/>
</dbReference>
<dbReference type="InterPro" id="IPR000157">
    <property type="entry name" value="TIR_dom"/>
</dbReference>
<keyword evidence="3" id="KW-0611">Plant defense</keyword>
<evidence type="ECO:0000256" key="3">
    <source>
        <dbReference type="ARBA" id="ARBA00022821"/>
    </source>
</evidence>
<dbReference type="PANTHER" id="PTHR11017">
    <property type="entry name" value="LEUCINE-RICH REPEAT-CONTAINING PROTEIN"/>
    <property type="match status" value="1"/>
</dbReference>
<dbReference type="InterPro" id="IPR036390">
    <property type="entry name" value="WH_DNA-bd_sf"/>
</dbReference>
<dbReference type="Gene3D" id="3.40.50.300">
    <property type="entry name" value="P-loop containing nucleotide triphosphate hydrolases"/>
    <property type="match status" value="1"/>
</dbReference>
<dbReference type="SUPFAM" id="SSF46785">
    <property type="entry name" value="Winged helix' DNA-binding domain"/>
    <property type="match status" value="1"/>
</dbReference>
<name>A0AAD7PPR9_QUISA</name>
<dbReference type="AlphaFoldDB" id="A0AAD7PPR9"/>
<dbReference type="InterPro" id="IPR058192">
    <property type="entry name" value="WHD_ROQ1-like"/>
</dbReference>
<dbReference type="FunFam" id="1.10.8.430:FF:000002">
    <property type="entry name" value="Disease resistance protein (TIR-NBS-LRR class)"/>
    <property type="match status" value="1"/>
</dbReference>
<evidence type="ECO:0000313" key="8">
    <source>
        <dbReference type="Proteomes" id="UP001163823"/>
    </source>
</evidence>
<evidence type="ECO:0000256" key="2">
    <source>
        <dbReference type="ARBA" id="ARBA00022737"/>
    </source>
</evidence>
<sequence>MNKLSKWRAALTEAASLIGCHSINFMSEAKLTDELVEDILLKLNRLSQSAFNYKDLVGIESHIENVESKLQIGSSKESQLQIESSKVRTLGIWGMGGIGKTTIAEAAFAKLSSQFENCYFVPNIKEQVEKFGLTYVRDKYLSDLLEQPGPHIVRHNFETQRLSGKNALVVLDDVDKSIQLEKFMGPLFNEYLDSGSRVLVTTRDRQVLEKVANAIYEVRKMGFHESLRLFSLHAFKENNPVEDFRELSKSMVDYCDGNPLALKVLGSFLYRRSKAEWKSALKNLNEAPHKDIQEVLKLSYDRLDQKGQEVFLDIACFFTGEDKTSIVKILGDSAIMIMRILTDLSLIFVLKYYSTVWMHDLLKQMGLEIVREQSPNEPGKRSRLWRPEEICHVLKNNTGTEAVECIILDMSKIEQLLVTASALAKMPNLRILKFYDSGGYPNYPFKNNKVLISGYLKSVFYKLRYFK</sequence>
<evidence type="ECO:0000256" key="1">
    <source>
        <dbReference type="ARBA" id="ARBA00022614"/>
    </source>
</evidence>
<dbReference type="Proteomes" id="UP001163823">
    <property type="component" value="Chromosome 7"/>
</dbReference>